<keyword evidence="5" id="KW-0238">DNA-binding</keyword>
<evidence type="ECO:0000256" key="6">
    <source>
        <dbReference type="ARBA" id="ARBA00023163"/>
    </source>
</evidence>
<dbReference type="Proteomes" id="UP000759131">
    <property type="component" value="Unassembled WGS sequence"/>
</dbReference>
<dbReference type="GO" id="GO:0008270">
    <property type="term" value="F:zinc ion binding"/>
    <property type="evidence" value="ECO:0007669"/>
    <property type="project" value="UniProtKB-KW"/>
</dbReference>
<dbReference type="InterPro" id="IPR050234">
    <property type="entry name" value="Nuclear_hormone_rcpt_NR1"/>
</dbReference>
<organism evidence="9">
    <name type="scientific">Medioppia subpectinata</name>
    <dbReference type="NCBI Taxonomy" id="1979941"/>
    <lineage>
        <taxon>Eukaryota</taxon>
        <taxon>Metazoa</taxon>
        <taxon>Ecdysozoa</taxon>
        <taxon>Arthropoda</taxon>
        <taxon>Chelicerata</taxon>
        <taxon>Arachnida</taxon>
        <taxon>Acari</taxon>
        <taxon>Acariformes</taxon>
        <taxon>Sarcoptiformes</taxon>
        <taxon>Oribatida</taxon>
        <taxon>Brachypylina</taxon>
        <taxon>Oppioidea</taxon>
        <taxon>Oppiidae</taxon>
        <taxon>Medioppia</taxon>
    </lineage>
</organism>
<dbReference type="GO" id="GO:0000122">
    <property type="term" value="P:negative regulation of transcription by RNA polymerase II"/>
    <property type="evidence" value="ECO:0007669"/>
    <property type="project" value="TreeGrafter"/>
</dbReference>
<keyword evidence="3" id="KW-0862">Zinc</keyword>
<keyword evidence="10" id="KW-1185">Reference proteome</keyword>
<dbReference type="PROSITE" id="PS51843">
    <property type="entry name" value="NR_LBD"/>
    <property type="match status" value="1"/>
</dbReference>
<evidence type="ECO:0000256" key="7">
    <source>
        <dbReference type="ARBA" id="ARBA00023170"/>
    </source>
</evidence>
<feature type="domain" description="NR LBD" evidence="8">
    <location>
        <begin position="44"/>
        <end position="224"/>
    </location>
</feature>
<keyword evidence="1" id="KW-0479">Metal-binding</keyword>
<dbReference type="Gene3D" id="1.10.565.10">
    <property type="entry name" value="Retinoid X Receptor"/>
    <property type="match status" value="1"/>
</dbReference>
<feature type="non-terminal residue" evidence="9">
    <location>
        <position position="1"/>
    </location>
</feature>
<dbReference type="GO" id="GO:0004879">
    <property type="term" value="F:nuclear receptor activity"/>
    <property type="evidence" value="ECO:0007669"/>
    <property type="project" value="TreeGrafter"/>
</dbReference>
<dbReference type="GO" id="GO:0000978">
    <property type="term" value="F:RNA polymerase II cis-regulatory region sequence-specific DNA binding"/>
    <property type="evidence" value="ECO:0007669"/>
    <property type="project" value="TreeGrafter"/>
</dbReference>
<dbReference type="InterPro" id="IPR000536">
    <property type="entry name" value="Nucl_hrmn_rcpt_lig-bd"/>
</dbReference>
<evidence type="ECO:0000313" key="9">
    <source>
        <dbReference type="EMBL" id="CAD7622615.1"/>
    </source>
</evidence>
<dbReference type="PANTHER" id="PTHR24082">
    <property type="entry name" value="NUCLEAR HORMONE RECEPTOR"/>
    <property type="match status" value="1"/>
</dbReference>
<keyword evidence="4" id="KW-0805">Transcription regulation</keyword>
<name>A0A7R9KIZ6_9ACAR</name>
<evidence type="ECO:0000256" key="2">
    <source>
        <dbReference type="ARBA" id="ARBA00022771"/>
    </source>
</evidence>
<dbReference type="GO" id="GO:0030154">
    <property type="term" value="P:cell differentiation"/>
    <property type="evidence" value="ECO:0007669"/>
    <property type="project" value="TreeGrafter"/>
</dbReference>
<evidence type="ECO:0000256" key="1">
    <source>
        <dbReference type="ARBA" id="ARBA00022723"/>
    </source>
</evidence>
<reference evidence="9" key="1">
    <citation type="submission" date="2020-11" db="EMBL/GenBank/DDBJ databases">
        <authorList>
            <person name="Tran Van P."/>
        </authorList>
    </citation>
    <scope>NUCLEOTIDE SEQUENCE</scope>
</reference>
<protein>
    <recommendedName>
        <fullName evidence="8">NR LBD domain-containing protein</fullName>
    </recommendedName>
</protein>
<evidence type="ECO:0000313" key="10">
    <source>
        <dbReference type="Proteomes" id="UP000759131"/>
    </source>
</evidence>
<dbReference type="EMBL" id="OC855770">
    <property type="protein sequence ID" value="CAD7622615.1"/>
    <property type="molecule type" value="Genomic_DNA"/>
</dbReference>
<evidence type="ECO:0000256" key="3">
    <source>
        <dbReference type="ARBA" id="ARBA00022833"/>
    </source>
</evidence>
<dbReference type="EMBL" id="CAJPIZ010001195">
    <property type="protein sequence ID" value="CAG2103045.1"/>
    <property type="molecule type" value="Genomic_DNA"/>
</dbReference>
<dbReference type="SUPFAM" id="SSF48508">
    <property type="entry name" value="Nuclear receptor ligand-binding domain"/>
    <property type="match status" value="1"/>
</dbReference>
<sequence>MAIDIYSANNTMKRLIDLNCFNNYERNRLDELFSLSLFDKSYLDEPKFIHSDVSDFKYQLVVSADYIMKESVKKFDQNMAKFVNNIQPLKAFQNICFNDRIAMIKYGCIEINLLKTCSFYKYEIAGWYLPLREYNNFWVCVPLDTITGLKNNVISLLSIYLNTFVTEFDSDIHIIELLMPLMLFNPDRPNIINRDVIEQQQQLYLYLLRKYLRIKYGNDFDDKN</sequence>
<dbReference type="GO" id="GO:0045944">
    <property type="term" value="P:positive regulation of transcription by RNA polymerase II"/>
    <property type="evidence" value="ECO:0007669"/>
    <property type="project" value="TreeGrafter"/>
</dbReference>
<accession>A0A7R9KIZ6</accession>
<keyword evidence="6" id="KW-0804">Transcription</keyword>
<evidence type="ECO:0000259" key="8">
    <source>
        <dbReference type="PROSITE" id="PS51843"/>
    </source>
</evidence>
<gene>
    <name evidence="9" type="ORF">OSB1V03_LOCUS3078</name>
</gene>
<dbReference type="OrthoDB" id="6352325at2759"/>
<dbReference type="InterPro" id="IPR035500">
    <property type="entry name" value="NHR-like_dom_sf"/>
</dbReference>
<dbReference type="AlphaFoldDB" id="A0A7R9KIZ6"/>
<keyword evidence="2" id="KW-0863">Zinc-finger</keyword>
<proteinExistence type="predicted"/>
<keyword evidence="7" id="KW-0675">Receptor</keyword>
<dbReference type="PANTHER" id="PTHR24082:SF283">
    <property type="entry name" value="NUCLEAR HORMONE RECEPTOR HR96"/>
    <property type="match status" value="1"/>
</dbReference>
<evidence type="ECO:0000256" key="5">
    <source>
        <dbReference type="ARBA" id="ARBA00023125"/>
    </source>
</evidence>
<evidence type="ECO:0000256" key="4">
    <source>
        <dbReference type="ARBA" id="ARBA00023015"/>
    </source>
</evidence>